<protein>
    <recommendedName>
        <fullName evidence="1">RNase H type-1 domain-containing protein</fullName>
    </recommendedName>
</protein>
<accession>A0A7J8RSD6</accession>
<evidence type="ECO:0000313" key="3">
    <source>
        <dbReference type="Proteomes" id="UP000593561"/>
    </source>
</evidence>
<dbReference type="InterPro" id="IPR002156">
    <property type="entry name" value="RNaseH_domain"/>
</dbReference>
<dbReference type="EMBL" id="JABFAC010000006">
    <property type="protein sequence ID" value="MBA0616490.1"/>
    <property type="molecule type" value="Genomic_DNA"/>
</dbReference>
<comment type="caution">
    <text evidence="2">The sequence shown here is derived from an EMBL/GenBank/DDBJ whole genome shotgun (WGS) entry which is preliminary data.</text>
</comment>
<sequence length="128" mass="15193">MCQKWLPRDTMGNSVYFGKERIWLFSGIVVTWWEALPTRWYRVDMRSGSAIAAIVDGLETVWEKGVRQLIIESDSRTAVDLILGSKMVGLPRLASEVHNWISRDWQVDRRFDMYHEQQIWLLMLYTRQ</sequence>
<dbReference type="GO" id="GO:0004523">
    <property type="term" value="F:RNA-DNA hybrid ribonuclease activity"/>
    <property type="evidence" value="ECO:0007669"/>
    <property type="project" value="InterPro"/>
</dbReference>
<gene>
    <name evidence="2" type="ORF">Godav_016533</name>
</gene>
<dbReference type="SUPFAM" id="SSF53098">
    <property type="entry name" value="Ribonuclease H-like"/>
    <property type="match status" value="1"/>
</dbReference>
<dbReference type="CDD" id="cd06222">
    <property type="entry name" value="RNase_H_like"/>
    <property type="match status" value="1"/>
</dbReference>
<name>A0A7J8RSD6_GOSDV</name>
<evidence type="ECO:0000313" key="2">
    <source>
        <dbReference type="EMBL" id="MBA0616490.1"/>
    </source>
</evidence>
<dbReference type="Proteomes" id="UP000593561">
    <property type="component" value="Unassembled WGS sequence"/>
</dbReference>
<feature type="domain" description="RNase H type-1" evidence="1">
    <location>
        <begin position="51"/>
        <end position="108"/>
    </location>
</feature>
<dbReference type="GO" id="GO:0003676">
    <property type="term" value="F:nucleic acid binding"/>
    <property type="evidence" value="ECO:0007669"/>
    <property type="project" value="InterPro"/>
</dbReference>
<dbReference type="Pfam" id="PF13456">
    <property type="entry name" value="RVT_3"/>
    <property type="match status" value="1"/>
</dbReference>
<reference evidence="2 3" key="1">
    <citation type="journal article" date="2019" name="Genome Biol. Evol.">
        <title>Insights into the evolution of the New World diploid cottons (Gossypium, subgenus Houzingenia) based on genome sequencing.</title>
        <authorList>
            <person name="Grover C.E."/>
            <person name="Arick M.A. 2nd"/>
            <person name="Thrash A."/>
            <person name="Conover J.L."/>
            <person name="Sanders W.S."/>
            <person name="Peterson D.G."/>
            <person name="Frelichowski J.E."/>
            <person name="Scheffler J.A."/>
            <person name="Scheffler B.E."/>
            <person name="Wendel J.F."/>
        </authorList>
    </citation>
    <scope>NUCLEOTIDE SEQUENCE [LARGE SCALE GENOMIC DNA]</scope>
    <source>
        <strain evidence="2">27</strain>
        <tissue evidence="2">Leaf</tissue>
    </source>
</reference>
<dbReference type="InterPro" id="IPR012337">
    <property type="entry name" value="RNaseH-like_sf"/>
</dbReference>
<dbReference type="InterPro" id="IPR044730">
    <property type="entry name" value="RNase_H-like_dom_plant"/>
</dbReference>
<organism evidence="2 3">
    <name type="scientific">Gossypium davidsonii</name>
    <name type="common">Davidson's cotton</name>
    <name type="synonym">Gossypium klotzschianum subsp. davidsonii</name>
    <dbReference type="NCBI Taxonomy" id="34287"/>
    <lineage>
        <taxon>Eukaryota</taxon>
        <taxon>Viridiplantae</taxon>
        <taxon>Streptophyta</taxon>
        <taxon>Embryophyta</taxon>
        <taxon>Tracheophyta</taxon>
        <taxon>Spermatophyta</taxon>
        <taxon>Magnoliopsida</taxon>
        <taxon>eudicotyledons</taxon>
        <taxon>Gunneridae</taxon>
        <taxon>Pentapetalae</taxon>
        <taxon>rosids</taxon>
        <taxon>malvids</taxon>
        <taxon>Malvales</taxon>
        <taxon>Malvaceae</taxon>
        <taxon>Malvoideae</taxon>
        <taxon>Gossypium</taxon>
    </lineage>
</organism>
<keyword evidence="3" id="KW-1185">Reference proteome</keyword>
<evidence type="ECO:0000259" key="1">
    <source>
        <dbReference type="Pfam" id="PF13456"/>
    </source>
</evidence>
<dbReference type="AlphaFoldDB" id="A0A7J8RSD6"/>
<proteinExistence type="predicted"/>